<gene>
    <name evidence="1" type="ORF">K8V20_05360</name>
</gene>
<organism evidence="1 2">
    <name type="scientific">Subdoligranulum variabile</name>
    <dbReference type="NCBI Taxonomy" id="214851"/>
    <lineage>
        <taxon>Bacteria</taxon>
        <taxon>Bacillati</taxon>
        <taxon>Bacillota</taxon>
        <taxon>Clostridia</taxon>
        <taxon>Eubacteriales</taxon>
        <taxon>Oscillospiraceae</taxon>
        <taxon>Subdoligranulum</taxon>
    </lineage>
</organism>
<reference evidence="1" key="2">
    <citation type="submission" date="2021-09" db="EMBL/GenBank/DDBJ databases">
        <authorList>
            <person name="Gilroy R."/>
        </authorList>
    </citation>
    <scope>NUCLEOTIDE SEQUENCE</scope>
    <source>
        <strain evidence="1">ChiBcec21-2208</strain>
    </source>
</reference>
<reference evidence="1" key="1">
    <citation type="journal article" date="2021" name="PeerJ">
        <title>Extensive microbial diversity within the chicken gut microbiome revealed by metagenomics and culture.</title>
        <authorList>
            <person name="Gilroy R."/>
            <person name="Ravi A."/>
            <person name="Getino M."/>
            <person name="Pursley I."/>
            <person name="Horton D.L."/>
            <person name="Alikhan N.F."/>
            <person name="Baker D."/>
            <person name="Gharbi K."/>
            <person name="Hall N."/>
            <person name="Watson M."/>
            <person name="Adriaenssens E.M."/>
            <person name="Foster-Nyarko E."/>
            <person name="Jarju S."/>
            <person name="Secka A."/>
            <person name="Antonio M."/>
            <person name="Oren A."/>
            <person name="Chaudhuri R.R."/>
            <person name="La Ragione R."/>
            <person name="Hildebrand F."/>
            <person name="Pallen M.J."/>
        </authorList>
    </citation>
    <scope>NUCLEOTIDE SEQUENCE</scope>
    <source>
        <strain evidence="1">ChiBcec21-2208</strain>
    </source>
</reference>
<comment type="caution">
    <text evidence="1">The sequence shown here is derived from an EMBL/GenBank/DDBJ whole genome shotgun (WGS) entry which is preliminary data.</text>
</comment>
<dbReference type="Proteomes" id="UP000782880">
    <property type="component" value="Unassembled WGS sequence"/>
</dbReference>
<dbReference type="AlphaFoldDB" id="A0A921LNS3"/>
<protein>
    <submittedName>
        <fullName evidence="1">Uncharacterized protein</fullName>
    </submittedName>
</protein>
<accession>A0A921LNS3</accession>
<evidence type="ECO:0000313" key="1">
    <source>
        <dbReference type="EMBL" id="HJG28062.1"/>
    </source>
</evidence>
<proteinExistence type="predicted"/>
<name>A0A921LNS3_9FIRM</name>
<evidence type="ECO:0000313" key="2">
    <source>
        <dbReference type="Proteomes" id="UP000782880"/>
    </source>
</evidence>
<sequence>MSERLDEAVPRKRFVILDTHDGIGVVNVRYLMPVIVYDSGSRFLEAAFFVLCENRKR</sequence>
<dbReference type="EMBL" id="DYVE01000137">
    <property type="protein sequence ID" value="HJG28062.1"/>
    <property type="molecule type" value="Genomic_DNA"/>
</dbReference>